<organism evidence="4 5">
    <name type="scientific">Myroides indicus</name>
    <dbReference type="NCBI Taxonomy" id="1323422"/>
    <lineage>
        <taxon>Bacteria</taxon>
        <taxon>Pseudomonadati</taxon>
        <taxon>Bacteroidota</taxon>
        <taxon>Flavobacteriia</taxon>
        <taxon>Flavobacteriales</taxon>
        <taxon>Flavobacteriaceae</taxon>
        <taxon>Myroides</taxon>
    </lineage>
</organism>
<evidence type="ECO:0000259" key="3">
    <source>
        <dbReference type="Pfam" id="PF21544"/>
    </source>
</evidence>
<dbReference type="NCBIfam" id="TIGR04183">
    <property type="entry name" value="Por_Secre_tail"/>
    <property type="match status" value="1"/>
</dbReference>
<evidence type="ECO:0000256" key="1">
    <source>
        <dbReference type="ARBA" id="ARBA00022729"/>
    </source>
</evidence>
<feature type="domain" description="PorZ N-terminal beta-propeller" evidence="3">
    <location>
        <begin position="41"/>
        <end position="201"/>
    </location>
</feature>
<gene>
    <name evidence="4" type="ORF">C8P70_11219</name>
</gene>
<dbReference type="InterPro" id="IPR015943">
    <property type="entry name" value="WD40/YVTN_repeat-like_dom_sf"/>
</dbReference>
<reference evidence="4 5" key="1">
    <citation type="submission" date="2019-03" db="EMBL/GenBank/DDBJ databases">
        <title>Genomic Encyclopedia of Archaeal and Bacterial Type Strains, Phase II (KMG-II): from individual species to whole genera.</title>
        <authorList>
            <person name="Goeker M."/>
        </authorList>
    </citation>
    <scope>NUCLEOTIDE SEQUENCE [LARGE SCALE GENOMIC DNA]</scope>
    <source>
        <strain evidence="4 5">DSM 28213</strain>
    </source>
</reference>
<dbReference type="InterPro" id="IPR011047">
    <property type="entry name" value="Quinoprotein_ADH-like_sf"/>
</dbReference>
<comment type="caution">
    <text evidence="4">The sequence shown here is derived from an EMBL/GenBank/DDBJ whole genome shotgun (WGS) entry which is preliminary data.</text>
</comment>
<proteinExistence type="predicted"/>
<keyword evidence="5" id="KW-1185">Reference proteome</keyword>
<keyword evidence="1 2" id="KW-0732">Signal</keyword>
<dbReference type="InterPro" id="IPR048954">
    <property type="entry name" value="PorZ_N"/>
</dbReference>
<dbReference type="RefSeq" id="WP_133712506.1">
    <property type="nucleotide sequence ID" value="NZ_SOAG01000012.1"/>
</dbReference>
<dbReference type="OrthoDB" id="9807410at2"/>
<accession>A0A4R7F1A7</accession>
<dbReference type="AlphaFoldDB" id="A0A4R7F1A7"/>
<dbReference type="SUPFAM" id="SSF101898">
    <property type="entry name" value="NHL repeat"/>
    <property type="match status" value="1"/>
</dbReference>
<evidence type="ECO:0000256" key="2">
    <source>
        <dbReference type="SAM" id="SignalP"/>
    </source>
</evidence>
<dbReference type="Proteomes" id="UP000295215">
    <property type="component" value="Unassembled WGS sequence"/>
</dbReference>
<sequence>MKRLILFLTLLTAVLTQAQQRWNSYLSYAEIVAMASGKEEVFAATTASVLVFNTVREEIEIYNTINGLHTGNITALHYSEPFKKIIVGNEDGSLQIIDRKSGKISFIDDIKNKGALMPGEKKINAFAEQKGIVYIAANYGISALNLNNNQFGDSYFLGNSGKNQAVISLAIQGQTIYAVTESEGVKKALLSNPNLVDYKQWLLFVGGKWDKVIVYQDKLLLSKNEAETDAGELYQVINNSGLTQLAESYDVPITDLKQSDNYLLITTKNTVDIKNKELLSLNKVETIHEKVTAEEVGNKLYVGTPRSGLLQFNWGSWNAPVYLSPEGPETNRIFSMLSTDSGIWFVAGGYDKYTYNPHIPFLGFYGLGFYSKNRGWERIPYSKLNAQALSFAAINPRNTSQLFVSSYHSGLLKIDLKEENLGESTVYLYNDENTGNEGLESLRVNEDYKTTRINGAFFDREGLLWVTNNFTTRSLKSLNPAGDWKSYNFTNYFPDYTNVNYGRMVIDKNGTKWIPTLLNGIVAFNEKKGNRVALFNQQKGNLPSDNVSSLAIDKSNQLWIGTEKGLRLVTGVDKFLQSTDIATQSIIIKQDGIAQELFYQQYITKIKVDGANNKWVAVADAGVFLVSSNGQKIIHHFTRENSPLPSNTINDIEIDGTTGEVFFATDLGVVSFMGDASEGQESYSDFYVYPNPVRPEFFGDVKIAGLVDKSNVKIVDLDGNLVFETTSEGGMVLWDTYGFNGRRVSSGVYLVLVSSGKGEHKAVKKLMIIR</sequence>
<dbReference type="SUPFAM" id="SSF50998">
    <property type="entry name" value="Quinoprotein alcohol dehydrogenase-like"/>
    <property type="match status" value="1"/>
</dbReference>
<protein>
    <submittedName>
        <fullName evidence="4">Putative secreted protein (Por secretion system target)</fullName>
    </submittedName>
</protein>
<dbReference type="EMBL" id="SOAG01000012">
    <property type="protein sequence ID" value="TDS58188.1"/>
    <property type="molecule type" value="Genomic_DNA"/>
</dbReference>
<name>A0A4R7F1A7_9FLAO</name>
<evidence type="ECO:0000313" key="4">
    <source>
        <dbReference type="EMBL" id="TDS58188.1"/>
    </source>
</evidence>
<dbReference type="Gene3D" id="2.130.10.10">
    <property type="entry name" value="YVTN repeat-like/Quinoprotein amine dehydrogenase"/>
    <property type="match status" value="3"/>
</dbReference>
<feature type="signal peptide" evidence="2">
    <location>
        <begin position="1"/>
        <end position="18"/>
    </location>
</feature>
<dbReference type="InterPro" id="IPR011110">
    <property type="entry name" value="Reg_prop"/>
</dbReference>
<dbReference type="Pfam" id="PF21544">
    <property type="entry name" value="PorZ_N_b_propeller"/>
    <property type="match status" value="1"/>
</dbReference>
<dbReference type="InterPro" id="IPR026444">
    <property type="entry name" value="Secre_tail"/>
</dbReference>
<feature type="chain" id="PRO_5020772917" evidence="2">
    <location>
        <begin position="19"/>
        <end position="770"/>
    </location>
</feature>
<evidence type="ECO:0000313" key="5">
    <source>
        <dbReference type="Proteomes" id="UP000295215"/>
    </source>
</evidence>
<dbReference type="Pfam" id="PF07494">
    <property type="entry name" value="Reg_prop"/>
    <property type="match status" value="1"/>
</dbReference>